<proteinExistence type="predicted"/>
<protein>
    <submittedName>
        <fullName evidence="8">MFS transporter</fullName>
    </submittedName>
</protein>
<dbReference type="SUPFAM" id="SSF103473">
    <property type="entry name" value="MFS general substrate transporter"/>
    <property type="match status" value="1"/>
</dbReference>
<gene>
    <name evidence="8" type="ORF">H9901_05850</name>
</gene>
<feature type="transmembrane region" description="Helical" evidence="6">
    <location>
        <begin position="12"/>
        <end position="36"/>
    </location>
</feature>
<dbReference type="GO" id="GO:0022857">
    <property type="term" value="F:transmembrane transporter activity"/>
    <property type="evidence" value="ECO:0007669"/>
    <property type="project" value="InterPro"/>
</dbReference>
<feature type="domain" description="Major facilitator superfamily (MFS) profile" evidence="7">
    <location>
        <begin position="10"/>
        <end position="458"/>
    </location>
</feature>
<evidence type="ECO:0000256" key="1">
    <source>
        <dbReference type="ARBA" id="ARBA00004651"/>
    </source>
</evidence>
<feature type="transmembrane region" description="Helical" evidence="6">
    <location>
        <begin position="436"/>
        <end position="455"/>
    </location>
</feature>
<keyword evidence="3 6" id="KW-0812">Transmembrane</keyword>
<evidence type="ECO:0000256" key="3">
    <source>
        <dbReference type="ARBA" id="ARBA00022692"/>
    </source>
</evidence>
<feature type="transmembrane region" description="Helical" evidence="6">
    <location>
        <begin position="75"/>
        <end position="93"/>
    </location>
</feature>
<dbReference type="PANTHER" id="PTHR42718">
    <property type="entry name" value="MAJOR FACILITATOR SUPERFAMILY MULTIDRUG TRANSPORTER MFSC"/>
    <property type="match status" value="1"/>
</dbReference>
<dbReference type="InterPro" id="IPR020846">
    <property type="entry name" value="MFS_dom"/>
</dbReference>
<feature type="transmembrane region" description="Helical" evidence="6">
    <location>
        <begin position="48"/>
        <end position="68"/>
    </location>
</feature>
<feature type="transmembrane region" description="Helical" evidence="6">
    <location>
        <begin position="326"/>
        <end position="348"/>
    </location>
</feature>
<comment type="caution">
    <text evidence="8">The sequence shown here is derived from an EMBL/GenBank/DDBJ whole genome shotgun (WGS) entry which is preliminary data.</text>
</comment>
<accession>A0A948TKA6</accession>
<dbReference type="Gene3D" id="1.20.1720.10">
    <property type="entry name" value="Multidrug resistance protein D"/>
    <property type="match status" value="1"/>
</dbReference>
<evidence type="ECO:0000256" key="2">
    <source>
        <dbReference type="ARBA" id="ARBA00022448"/>
    </source>
</evidence>
<keyword evidence="2" id="KW-0813">Transport</keyword>
<feature type="transmembrane region" description="Helical" evidence="6">
    <location>
        <begin position="354"/>
        <end position="373"/>
    </location>
</feature>
<dbReference type="PRINTS" id="PR01036">
    <property type="entry name" value="TCRTETB"/>
</dbReference>
<dbReference type="InterPro" id="IPR011701">
    <property type="entry name" value="MFS"/>
</dbReference>
<feature type="transmembrane region" description="Helical" evidence="6">
    <location>
        <begin position="394"/>
        <end position="416"/>
    </location>
</feature>
<dbReference type="AlphaFoldDB" id="A0A948TKA6"/>
<name>A0A948TKA6_9LACO</name>
<evidence type="ECO:0000256" key="5">
    <source>
        <dbReference type="ARBA" id="ARBA00023136"/>
    </source>
</evidence>
<organism evidence="8 9">
    <name type="scientific">Candidatus Paralactobacillus gallistercoris</name>
    <dbReference type="NCBI Taxonomy" id="2838724"/>
    <lineage>
        <taxon>Bacteria</taxon>
        <taxon>Bacillati</taxon>
        <taxon>Bacillota</taxon>
        <taxon>Bacilli</taxon>
        <taxon>Lactobacillales</taxon>
        <taxon>Lactobacillaceae</taxon>
        <taxon>Lactobacillus</taxon>
    </lineage>
</organism>
<keyword evidence="5 6" id="KW-0472">Membrane</keyword>
<comment type="subcellular location">
    <subcellularLocation>
        <location evidence="1">Cell membrane</location>
        <topology evidence="1">Multi-pass membrane protein</topology>
    </subcellularLocation>
</comment>
<evidence type="ECO:0000313" key="9">
    <source>
        <dbReference type="Proteomes" id="UP000777303"/>
    </source>
</evidence>
<reference evidence="8" key="1">
    <citation type="journal article" date="2021" name="PeerJ">
        <title>Extensive microbial diversity within the chicken gut microbiome revealed by metagenomics and culture.</title>
        <authorList>
            <person name="Gilroy R."/>
            <person name="Ravi A."/>
            <person name="Getino M."/>
            <person name="Pursley I."/>
            <person name="Horton D.L."/>
            <person name="Alikhan N.F."/>
            <person name="Baker D."/>
            <person name="Gharbi K."/>
            <person name="Hall N."/>
            <person name="Watson M."/>
            <person name="Adriaenssens E.M."/>
            <person name="Foster-Nyarko E."/>
            <person name="Jarju S."/>
            <person name="Secka A."/>
            <person name="Antonio M."/>
            <person name="Oren A."/>
            <person name="Chaudhuri R.R."/>
            <person name="La Ragione R."/>
            <person name="Hildebrand F."/>
            <person name="Pallen M.J."/>
        </authorList>
    </citation>
    <scope>NUCLEOTIDE SEQUENCE</scope>
    <source>
        <strain evidence="8">F6-6636</strain>
    </source>
</reference>
<dbReference type="InterPro" id="IPR036259">
    <property type="entry name" value="MFS_trans_sf"/>
</dbReference>
<dbReference type="Gene3D" id="1.20.1250.20">
    <property type="entry name" value="MFS general substrate transporter like domains"/>
    <property type="match status" value="1"/>
</dbReference>
<feature type="transmembrane region" description="Helical" evidence="6">
    <location>
        <begin position="295"/>
        <end position="314"/>
    </location>
</feature>
<sequence>MTVSFQNKLSVIMGSILGFIGILIGTSLVVTFPTLINEFHVSLSDVQWLSSGYYLIATLVMSTTAYLMKSISLKRLFQVASVIFILGSLLAASAHSFRWLLLGCLLDALATGLATPLMYQIVFHNIPSAQFGFYTGIVTMIKAFGPALGPTYGGVLTQLCSWRWLFIGVVPLVLIVLLVGNHVISKNQVIPPTRSFDLIGLLILTITLLSFDWSLNRAGKVGFTHADFYIFLIIGLVLLSIFIYHVTHTKNEYLNFNILKQPIVRLRAISFFNLQFVNLSLAFLLPLFAEESLHLNAMAAGLLLLPGALIGAFTSPMAGKLYDHKGAFYTLMIANSCLLIGVSSYYLLTTHQDALLLGVIYLIFRIGYTFGFGNTLSDAGNYVNPQQRSDVSSLFNTLQQYAGSLGTSLMAAIIALHEAVTTNKAYAVMVGSHRSMVLLVIVIVINIILTIKAHYQALKIRKH</sequence>
<dbReference type="PANTHER" id="PTHR42718:SF9">
    <property type="entry name" value="MAJOR FACILITATOR SUPERFAMILY MULTIDRUG TRANSPORTER MFSC"/>
    <property type="match status" value="1"/>
</dbReference>
<feature type="transmembrane region" description="Helical" evidence="6">
    <location>
        <begin position="164"/>
        <end position="184"/>
    </location>
</feature>
<dbReference type="Proteomes" id="UP000777303">
    <property type="component" value="Unassembled WGS sequence"/>
</dbReference>
<evidence type="ECO:0000259" key="7">
    <source>
        <dbReference type="PROSITE" id="PS50850"/>
    </source>
</evidence>
<dbReference type="GO" id="GO:0005886">
    <property type="term" value="C:plasma membrane"/>
    <property type="evidence" value="ECO:0007669"/>
    <property type="project" value="UniProtKB-SubCell"/>
</dbReference>
<dbReference type="Pfam" id="PF07690">
    <property type="entry name" value="MFS_1"/>
    <property type="match status" value="1"/>
</dbReference>
<evidence type="ECO:0000313" key="8">
    <source>
        <dbReference type="EMBL" id="MBU3852203.1"/>
    </source>
</evidence>
<feature type="transmembrane region" description="Helical" evidence="6">
    <location>
        <begin position="268"/>
        <end position="289"/>
    </location>
</feature>
<feature type="transmembrane region" description="Helical" evidence="6">
    <location>
        <begin position="228"/>
        <end position="247"/>
    </location>
</feature>
<dbReference type="PROSITE" id="PS50850">
    <property type="entry name" value="MFS"/>
    <property type="match status" value="1"/>
</dbReference>
<dbReference type="EMBL" id="JAHLFS010000068">
    <property type="protein sequence ID" value="MBU3852203.1"/>
    <property type="molecule type" value="Genomic_DNA"/>
</dbReference>
<evidence type="ECO:0000256" key="6">
    <source>
        <dbReference type="SAM" id="Phobius"/>
    </source>
</evidence>
<feature type="transmembrane region" description="Helical" evidence="6">
    <location>
        <begin position="196"/>
        <end position="216"/>
    </location>
</feature>
<keyword evidence="4 6" id="KW-1133">Transmembrane helix</keyword>
<feature type="transmembrane region" description="Helical" evidence="6">
    <location>
        <begin position="131"/>
        <end position="152"/>
    </location>
</feature>
<reference evidence="8" key="2">
    <citation type="submission" date="2021-04" db="EMBL/GenBank/DDBJ databases">
        <authorList>
            <person name="Gilroy R."/>
        </authorList>
    </citation>
    <scope>NUCLEOTIDE SEQUENCE</scope>
    <source>
        <strain evidence="8">F6-6636</strain>
    </source>
</reference>
<evidence type="ECO:0000256" key="4">
    <source>
        <dbReference type="ARBA" id="ARBA00022989"/>
    </source>
</evidence>